<reference evidence="1" key="1">
    <citation type="submission" date="2021-12" db="EMBL/GenBank/DDBJ databases">
        <authorList>
            <person name="King R."/>
        </authorList>
    </citation>
    <scope>NUCLEOTIDE SEQUENCE</scope>
</reference>
<gene>
    <name evidence="1" type="ORF">BEMITA_LOCUS7383</name>
</gene>
<keyword evidence="2" id="KW-1185">Reference proteome</keyword>
<dbReference type="EMBL" id="OU963865">
    <property type="protein sequence ID" value="CAH0770521.1"/>
    <property type="molecule type" value="Genomic_DNA"/>
</dbReference>
<dbReference type="AlphaFoldDB" id="A0A9P0CFF9"/>
<accession>A0A9P0CFF9</accession>
<name>A0A9P0CFF9_BEMTA</name>
<protein>
    <submittedName>
        <fullName evidence="1">Uncharacterized protein</fullName>
    </submittedName>
</protein>
<dbReference type="Proteomes" id="UP001152759">
    <property type="component" value="Chromosome 4"/>
</dbReference>
<evidence type="ECO:0000313" key="1">
    <source>
        <dbReference type="EMBL" id="CAH0770521.1"/>
    </source>
</evidence>
<sequence length="193" mass="21354">MCFQCEGLSGDSNNFNGVISTITGFLIRIKVLISLKFLASGSYQRGCVAKHSLLSVCQGTVSRCLHEFLDAMAMHVNRNVIRFPQSEEERAAIKLGTFPLPFHVKHTHLSHKLATPDWARESLHPRHQVTTSLICCDQPSAGGRGGGVDFPSPPFTLRASYAVIAQNLIDLKPSCAVIYSSPDHHSRQQHTWF</sequence>
<organism evidence="1 2">
    <name type="scientific">Bemisia tabaci</name>
    <name type="common">Sweetpotato whitefly</name>
    <name type="synonym">Aleurodes tabaci</name>
    <dbReference type="NCBI Taxonomy" id="7038"/>
    <lineage>
        <taxon>Eukaryota</taxon>
        <taxon>Metazoa</taxon>
        <taxon>Ecdysozoa</taxon>
        <taxon>Arthropoda</taxon>
        <taxon>Hexapoda</taxon>
        <taxon>Insecta</taxon>
        <taxon>Pterygota</taxon>
        <taxon>Neoptera</taxon>
        <taxon>Paraneoptera</taxon>
        <taxon>Hemiptera</taxon>
        <taxon>Sternorrhyncha</taxon>
        <taxon>Aleyrodoidea</taxon>
        <taxon>Aleyrodidae</taxon>
        <taxon>Aleyrodinae</taxon>
        <taxon>Bemisia</taxon>
    </lineage>
</organism>
<evidence type="ECO:0000313" key="2">
    <source>
        <dbReference type="Proteomes" id="UP001152759"/>
    </source>
</evidence>
<proteinExistence type="predicted"/>